<evidence type="ECO:0000259" key="3">
    <source>
        <dbReference type="Pfam" id="PF01301"/>
    </source>
</evidence>
<dbReference type="PANTHER" id="PTHR23421">
    <property type="entry name" value="BETA-GALACTOSIDASE RELATED"/>
    <property type="match status" value="1"/>
</dbReference>
<evidence type="ECO:0000256" key="1">
    <source>
        <dbReference type="ARBA" id="ARBA00009809"/>
    </source>
</evidence>
<comment type="similarity">
    <text evidence="1 2">Belongs to the glycosyl hydrolase 35 family.</text>
</comment>
<evidence type="ECO:0000313" key="4">
    <source>
        <dbReference type="EMBL" id="QKJ18886.1"/>
    </source>
</evidence>
<dbReference type="Proteomes" id="UP000502498">
    <property type="component" value="Chromosome"/>
</dbReference>
<accession>A0A7D4U718</accession>
<dbReference type="EMBL" id="CP054038">
    <property type="protein sequence ID" value="QKJ18886.1"/>
    <property type="molecule type" value="Genomic_DNA"/>
</dbReference>
<dbReference type="InterPro" id="IPR031330">
    <property type="entry name" value="Gly_Hdrlase_35_cat"/>
</dbReference>
<dbReference type="GO" id="GO:0005975">
    <property type="term" value="P:carbohydrate metabolic process"/>
    <property type="evidence" value="ECO:0007669"/>
    <property type="project" value="InterPro"/>
</dbReference>
<dbReference type="InterPro" id="IPR001944">
    <property type="entry name" value="Glycoside_Hdrlase_35"/>
</dbReference>
<reference evidence="4 5" key="1">
    <citation type="submission" date="2020-05" db="EMBL/GenBank/DDBJ databases">
        <title>Strain PA2F3 complete genome.</title>
        <authorList>
            <person name="Kim Y.-S."/>
            <person name="Kim S.-J."/>
            <person name="Jung H.-k."/>
            <person name="Kim S.-E."/>
            <person name="Kim K.-H."/>
        </authorList>
    </citation>
    <scope>NUCLEOTIDE SEQUENCE [LARGE SCALE GENOMIC DNA]</scope>
    <source>
        <strain evidence="4 5">PA2F3</strain>
    </source>
</reference>
<evidence type="ECO:0000256" key="2">
    <source>
        <dbReference type="RuleBase" id="RU003679"/>
    </source>
</evidence>
<feature type="domain" description="Glycoside hydrolase 35 catalytic" evidence="3">
    <location>
        <begin position="36"/>
        <end position="366"/>
    </location>
</feature>
<name>A0A7D4U718_9MICO</name>
<dbReference type="Pfam" id="PF01301">
    <property type="entry name" value="Glyco_hydro_35"/>
    <property type="match status" value="1"/>
</dbReference>
<dbReference type="GO" id="GO:0004553">
    <property type="term" value="F:hydrolase activity, hydrolyzing O-glycosyl compounds"/>
    <property type="evidence" value="ECO:0007669"/>
    <property type="project" value="InterPro"/>
</dbReference>
<gene>
    <name evidence="4" type="ORF">HQM25_05490</name>
</gene>
<dbReference type="SUPFAM" id="SSF51445">
    <property type="entry name" value="(Trans)glycosidases"/>
    <property type="match status" value="1"/>
</dbReference>
<dbReference type="InterPro" id="IPR017853">
    <property type="entry name" value="GH"/>
</dbReference>
<evidence type="ECO:0000313" key="5">
    <source>
        <dbReference type="Proteomes" id="UP000502498"/>
    </source>
</evidence>
<dbReference type="AlphaFoldDB" id="A0A7D4U718"/>
<proteinExistence type="inferred from homology"/>
<organism evidence="4 5">
    <name type="scientific">Microbacterium hominis</name>
    <dbReference type="NCBI Taxonomy" id="162426"/>
    <lineage>
        <taxon>Bacteria</taxon>
        <taxon>Bacillati</taxon>
        <taxon>Actinomycetota</taxon>
        <taxon>Actinomycetes</taxon>
        <taxon>Micrococcales</taxon>
        <taxon>Microbacteriaceae</taxon>
        <taxon>Microbacterium</taxon>
    </lineage>
</organism>
<dbReference type="RefSeq" id="WP_172989327.1">
    <property type="nucleotide sequence ID" value="NZ_CP054038.1"/>
</dbReference>
<sequence>MTDLARLAIPTASPAAPTGLGDGEVTVTERFVAERGIPRVLVSGEIHFSRVPRASWPAVLAAARAGGVTHVATYVLWNHHEPERGAPSFEGDLDLRAFLDLARAEGLGIVLRIGPYAHAETRHGGLPDWLVESGLPVRTDDPRYLAQAERWYRAIAAEVAGVPLFAIQVDNELYDRPEHLASLRRIAEESGLTAPLWTATAWGAAAVPEGILGVYGGYPDSFWIEAGELRDLRSESNFTPSPVRDDDGIGADHRGEVDAAGAAVGTSGAQPFVTCELGGGMISAYHRRPDVGARDIEALALAKLASGSVWQGYYMYADGRNPRRGLQESHALGEPNDFMELSYDFGAPLTVDGMPRESWFRLRRQHLMLERWGSAVAAMPAVFPATLGDADALRWSVRSDGAGGFVFVANRQPGVVLSARAGAGIHLDLPAGPIEFPVVDVPAETAFAWPFGLPLGAVTIAWATAQAVTEVQWRGMPLLVLAATPGVEARFAVDGDASAEPLAQAGPGRWWQVRRDGAAVAHLLVLEEEESLTAAIEAGRLVLAAGVVAHGEAVLWTAGSVRVLDDEGWRVAGTVDAAPSRPIAVRASRPAGGAPAWRTAGNGRASIPREWSAAAEAVLEVADLAADETVVIEWEGDLARAWDGDRLVSDAVYCGRPWRIGPAERAGAAALRVEILPLAADAPVLVCAGAPTATALHAAAAHRPVRVALT</sequence>
<protein>
    <submittedName>
        <fullName evidence="4">Beta-galactosidase</fullName>
    </submittedName>
</protein>
<dbReference type="PRINTS" id="PR00742">
    <property type="entry name" value="GLHYDRLASE35"/>
</dbReference>
<dbReference type="Gene3D" id="3.20.20.80">
    <property type="entry name" value="Glycosidases"/>
    <property type="match status" value="1"/>
</dbReference>